<feature type="transmembrane region" description="Helical" evidence="9">
    <location>
        <begin position="317"/>
        <end position="337"/>
    </location>
</feature>
<keyword evidence="2 7" id="KW-0479">Metal-binding</keyword>
<evidence type="ECO:0000256" key="8">
    <source>
        <dbReference type="RuleBase" id="RU003983"/>
    </source>
</evidence>
<evidence type="ECO:0000313" key="13">
    <source>
        <dbReference type="Proteomes" id="UP000002217"/>
    </source>
</evidence>
<organism evidence="12 13">
    <name type="scientific">Desulfofarcimen acetoxidans (strain ATCC 49208 / DSM 771 / KCTC 5769 / VKM B-1644 / 5575)</name>
    <name type="common">Desulfotomaculum acetoxidans</name>
    <dbReference type="NCBI Taxonomy" id="485916"/>
    <lineage>
        <taxon>Bacteria</taxon>
        <taxon>Bacillati</taxon>
        <taxon>Bacillota</taxon>
        <taxon>Clostridia</taxon>
        <taxon>Eubacteriales</taxon>
        <taxon>Peptococcaceae</taxon>
        <taxon>Desulfofarcimen</taxon>
    </lineage>
</organism>
<feature type="transmembrane region" description="Helical" evidence="9">
    <location>
        <begin position="96"/>
        <end position="124"/>
    </location>
</feature>
<dbReference type="GO" id="GO:0004222">
    <property type="term" value="F:metalloendopeptidase activity"/>
    <property type="evidence" value="ECO:0007669"/>
    <property type="project" value="InterPro"/>
</dbReference>
<feature type="transmembrane region" description="Helical" evidence="9">
    <location>
        <begin position="287"/>
        <end position="305"/>
    </location>
</feature>
<evidence type="ECO:0000256" key="4">
    <source>
        <dbReference type="ARBA" id="ARBA00022833"/>
    </source>
</evidence>
<gene>
    <name evidence="12" type="ordered locus">Dtox_2331</name>
</gene>
<feature type="transmembrane region" description="Helical" evidence="9">
    <location>
        <begin position="145"/>
        <end position="165"/>
    </location>
</feature>
<evidence type="ECO:0000313" key="12">
    <source>
        <dbReference type="EMBL" id="ACV63144.1"/>
    </source>
</evidence>
<evidence type="ECO:0000259" key="10">
    <source>
        <dbReference type="Pfam" id="PF01435"/>
    </source>
</evidence>
<keyword evidence="1 8" id="KW-0645">Protease</keyword>
<keyword evidence="9" id="KW-1133">Transmembrane helix</keyword>
<dbReference type="Pfam" id="PF01435">
    <property type="entry name" value="Peptidase_M48"/>
    <property type="match status" value="1"/>
</dbReference>
<proteinExistence type="inferred from homology"/>
<evidence type="ECO:0000256" key="3">
    <source>
        <dbReference type="ARBA" id="ARBA00022801"/>
    </source>
</evidence>
<feature type="domain" description="CAAX prenyl protease 1 N-terminal" evidence="11">
    <location>
        <begin position="35"/>
        <end position="200"/>
    </location>
</feature>
<reference evidence="12 13" key="1">
    <citation type="journal article" date="2009" name="Stand. Genomic Sci.">
        <title>Complete genome sequence of Desulfotomaculum acetoxidans type strain (5575).</title>
        <authorList>
            <person name="Spring S."/>
            <person name="Lapidus A."/>
            <person name="Schroder M."/>
            <person name="Gleim D."/>
            <person name="Sims D."/>
            <person name="Meincke L."/>
            <person name="Glavina Del Rio T."/>
            <person name="Tice H."/>
            <person name="Copeland A."/>
            <person name="Cheng J.F."/>
            <person name="Lucas S."/>
            <person name="Chen F."/>
            <person name="Nolan M."/>
            <person name="Bruce D."/>
            <person name="Goodwin L."/>
            <person name="Pitluck S."/>
            <person name="Ivanova N."/>
            <person name="Mavromatis K."/>
            <person name="Mikhailova N."/>
            <person name="Pati A."/>
            <person name="Chen A."/>
            <person name="Palaniappan K."/>
            <person name="Land M."/>
            <person name="Hauser L."/>
            <person name="Chang Y.J."/>
            <person name="Jeffries C.D."/>
            <person name="Chain P."/>
            <person name="Saunders E."/>
            <person name="Brettin T."/>
            <person name="Detter J.C."/>
            <person name="Goker M."/>
            <person name="Bristow J."/>
            <person name="Eisen J.A."/>
            <person name="Markowitz V."/>
            <person name="Hugenholtz P."/>
            <person name="Kyrpides N.C."/>
            <person name="Klenk H.P."/>
            <person name="Han C."/>
        </authorList>
    </citation>
    <scope>NUCLEOTIDE SEQUENCE [LARGE SCALE GENOMIC DNA]</scope>
    <source>
        <strain evidence="13">ATCC 49208 / DSM 771 / VKM B-1644</strain>
    </source>
</reference>
<dbReference type="EC" id="3.4.24.84" evidence="12"/>
<keyword evidence="5 8" id="KW-0482">Metalloprotease</keyword>
<comment type="cofactor">
    <cofactor evidence="7 8">
        <name>Zn(2+)</name>
        <dbReference type="ChEBI" id="CHEBI:29105"/>
    </cofactor>
    <text evidence="7 8">Binds 1 zinc ion per subunit.</text>
</comment>
<evidence type="ECO:0000256" key="6">
    <source>
        <dbReference type="PIRSR" id="PIRSR627057-1"/>
    </source>
</evidence>
<dbReference type="AlphaFoldDB" id="C8W089"/>
<accession>C8W089</accession>
<keyword evidence="9" id="KW-0472">Membrane</keyword>
<dbReference type="Proteomes" id="UP000002217">
    <property type="component" value="Chromosome"/>
</dbReference>
<evidence type="ECO:0000256" key="2">
    <source>
        <dbReference type="ARBA" id="ARBA00022723"/>
    </source>
</evidence>
<dbReference type="InterPro" id="IPR001915">
    <property type="entry name" value="Peptidase_M48"/>
</dbReference>
<keyword evidence="13" id="KW-1185">Reference proteome</keyword>
<keyword evidence="9" id="KW-0812">Transmembrane</keyword>
<evidence type="ECO:0000256" key="1">
    <source>
        <dbReference type="ARBA" id="ARBA00022670"/>
    </source>
</evidence>
<evidence type="ECO:0000256" key="7">
    <source>
        <dbReference type="PIRSR" id="PIRSR627057-2"/>
    </source>
</evidence>
<dbReference type="OrthoDB" id="9781930at2"/>
<evidence type="ECO:0000259" key="11">
    <source>
        <dbReference type="Pfam" id="PF16491"/>
    </source>
</evidence>
<feature type="domain" description="Peptidase M48" evidence="10">
    <location>
        <begin position="204"/>
        <end position="404"/>
    </location>
</feature>
<feature type="binding site" evidence="7">
    <location>
        <position position="346"/>
    </location>
    <ligand>
        <name>Zn(2+)</name>
        <dbReference type="ChEBI" id="CHEBI:29105"/>
        <note>catalytic</note>
    </ligand>
</feature>
<dbReference type="GO" id="GO:0071586">
    <property type="term" value="P:CAAX-box protein processing"/>
    <property type="evidence" value="ECO:0007669"/>
    <property type="project" value="InterPro"/>
</dbReference>
<evidence type="ECO:0000256" key="5">
    <source>
        <dbReference type="ARBA" id="ARBA00023049"/>
    </source>
</evidence>
<feature type="active site" description="Proton donor" evidence="6">
    <location>
        <position position="350"/>
    </location>
</feature>
<dbReference type="HOGENOM" id="CLU_025947_1_1_9"/>
<feature type="active site" evidence="6">
    <location>
        <position position="274"/>
    </location>
</feature>
<protein>
    <submittedName>
        <fullName evidence="12">Ste24 endopeptidase</fullName>
        <ecNumber evidence="12">3.4.24.84</ecNumber>
    </submittedName>
</protein>
<dbReference type="InterPro" id="IPR027057">
    <property type="entry name" value="CAXX_Prtase_1"/>
</dbReference>
<feature type="transmembrane region" description="Helical" evidence="9">
    <location>
        <begin position="58"/>
        <end position="76"/>
    </location>
</feature>
<dbReference type="GO" id="GO:0046872">
    <property type="term" value="F:metal ion binding"/>
    <property type="evidence" value="ECO:0007669"/>
    <property type="project" value="UniProtKB-KW"/>
</dbReference>
<dbReference type="STRING" id="485916.Dtox_2331"/>
<keyword evidence="3 8" id="KW-0378">Hydrolase</keyword>
<name>C8W089_DESAS</name>
<dbReference type="PANTHER" id="PTHR10120">
    <property type="entry name" value="CAAX PRENYL PROTEASE 1"/>
    <property type="match status" value="1"/>
</dbReference>
<feature type="binding site" evidence="7">
    <location>
        <position position="277"/>
    </location>
    <ligand>
        <name>Zn(2+)</name>
        <dbReference type="ChEBI" id="CHEBI:29105"/>
        <note>catalytic</note>
    </ligand>
</feature>
<dbReference type="InterPro" id="IPR032456">
    <property type="entry name" value="Peptidase_M48_N"/>
</dbReference>
<feature type="transmembrane region" description="Helical" evidence="9">
    <location>
        <begin position="6"/>
        <end position="26"/>
    </location>
</feature>
<sequence>MQLKLNPLWLLLIVSSALFCLLYLWFTLFPGRVIPEAWQYFSTEQITNGRDYNRTQQLLFISGFILKALFLGWFVFSGKAVAVSKYLERLTGSYRWSLLIFFILIWLLLKVINLPLTLYGSYFFQHRWGFSTQSLGFWWLDYFKGSVLDLILSMAGFIILFWSFARWPRTWWLACAVLISFWLLIQSFLWPVLISPLFNRFEPATDPAIINMVHNISQKAGLEIEQVLVMDASRRTTKANAYFTGLGHTKRIVLYDNLLNNYSLDEVEAVIAHEMAHWKQGHIVQGLLWGIVLTFMLWLVLFLLLKQAVPLNTRFPPFVWPLILLYFLLVSFVGSPAENYISRSMEKEADQVAVKLTENEAAAIRLQKNLSVKNTSDVSPPAFIRWFDYSHPPVIERINNIKQIK</sequence>
<dbReference type="CDD" id="cd07343">
    <property type="entry name" value="M48A_Zmpste24p_like"/>
    <property type="match status" value="1"/>
</dbReference>
<evidence type="ECO:0000256" key="9">
    <source>
        <dbReference type="SAM" id="Phobius"/>
    </source>
</evidence>
<dbReference type="RefSeq" id="WP_015757845.1">
    <property type="nucleotide sequence ID" value="NC_013216.1"/>
</dbReference>
<dbReference type="EMBL" id="CP001720">
    <property type="protein sequence ID" value="ACV63144.1"/>
    <property type="molecule type" value="Genomic_DNA"/>
</dbReference>
<keyword evidence="4 7" id="KW-0862">Zinc</keyword>
<comment type="similarity">
    <text evidence="8">Belongs to the peptidase M48 family.</text>
</comment>
<dbReference type="Gene3D" id="3.30.2010.10">
    <property type="entry name" value="Metalloproteases ('zincins'), catalytic domain"/>
    <property type="match status" value="1"/>
</dbReference>
<dbReference type="KEGG" id="dae:Dtox_2331"/>
<feature type="transmembrane region" description="Helical" evidence="9">
    <location>
        <begin position="171"/>
        <end position="193"/>
    </location>
</feature>
<feature type="binding site" evidence="7">
    <location>
        <position position="273"/>
    </location>
    <ligand>
        <name>Zn(2+)</name>
        <dbReference type="ChEBI" id="CHEBI:29105"/>
        <note>catalytic</note>
    </ligand>
</feature>
<dbReference type="eggNOG" id="COG0501">
    <property type="taxonomic scope" value="Bacteria"/>
</dbReference>
<dbReference type="Pfam" id="PF16491">
    <property type="entry name" value="Peptidase_M48_N"/>
    <property type="match status" value="1"/>
</dbReference>